<dbReference type="PANTHER" id="PTHR23079">
    <property type="entry name" value="RNA-DEPENDENT RNA POLYMERASE"/>
    <property type="match status" value="1"/>
</dbReference>
<comment type="caution">
    <text evidence="3">The sequence shown here is derived from an EMBL/GenBank/DDBJ whole genome shotgun (WGS) entry which is preliminary data.</text>
</comment>
<reference evidence="3" key="2">
    <citation type="journal article" date="2024" name="Plant">
        <title>Genomic evolution and insights into agronomic trait innovations of Sesamum species.</title>
        <authorList>
            <person name="Miao H."/>
            <person name="Wang L."/>
            <person name="Qu L."/>
            <person name="Liu H."/>
            <person name="Sun Y."/>
            <person name="Le M."/>
            <person name="Wang Q."/>
            <person name="Wei S."/>
            <person name="Zheng Y."/>
            <person name="Lin W."/>
            <person name="Duan Y."/>
            <person name="Cao H."/>
            <person name="Xiong S."/>
            <person name="Wang X."/>
            <person name="Wei L."/>
            <person name="Li C."/>
            <person name="Ma Q."/>
            <person name="Ju M."/>
            <person name="Zhao R."/>
            <person name="Li G."/>
            <person name="Mu C."/>
            <person name="Tian Q."/>
            <person name="Mei H."/>
            <person name="Zhang T."/>
            <person name="Gao T."/>
            <person name="Zhang H."/>
        </authorList>
    </citation>
    <scope>NUCLEOTIDE SEQUENCE</scope>
    <source>
        <strain evidence="3">G01</strain>
    </source>
</reference>
<dbReference type="EMBL" id="JACGWK010000008">
    <property type="protein sequence ID" value="KAL0339031.1"/>
    <property type="molecule type" value="Genomic_DNA"/>
</dbReference>
<gene>
    <name evidence="3" type="ORF">Sangu_1425200</name>
</gene>
<organism evidence="3">
    <name type="scientific">Sesamum angustifolium</name>
    <dbReference type="NCBI Taxonomy" id="2727405"/>
    <lineage>
        <taxon>Eukaryota</taxon>
        <taxon>Viridiplantae</taxon>
        <taxon>Streptophyta</taxon>
        <taxon>Embryophyta</taxon>
        <taxon>Tracheophyta</taxon>
        <taxon>Spermatophyta</taxon>
        <taxon>Magnoliopsida</taxon>
        <taxon>eudicotyledons</taxon>
        <taxon>Gunneridae</taxon>
        <taxon>Pentapetalae</taxon>
        <taxon>asterids</taxon>
        <taxon>lamiids</taxon>
        <taxon>Lamiales</taxon>
        <taxon>Pedaliaceae</taxon>
        <taxon>Sesamum</taxon>
    </lineage>
</organism>
<dbReference type="GO" id="GO:0003968">
    <property type="term" value="F:RNA-directed RNA polymerase activity"/>
    <property type="evidence" value="ECO:0007669"/>
    <property type="project" value="UniProtKB-KW"/>
</dbReference>
<accession>A0AAW2N6G5</accession>
<keyword evidence="1 3" id="KW-0696">RNA-directed RNA polymerase</keyword>
<comment type="function">
    <text evidence="1">Probably involved in the RNA silencing pathway and required for the generation of small interfering RNAs (siRNAs).</text>
</comment>
<keyword evidence="1" id="KW-0694">RNA-binding</keyword>
<reference evidence="3" key="1">
    <citation type="submission" date="2020-06" db="EMBL/GenBank/DDBJ databases">
        <authorList>
            <person name="Li T."/>
            <person name="Hu X."/>
            <person name="Zhang T."/>
            <person name="Song X."/>
            <person name="Zhang H."/>
            <person name="Dai N."/>
            <person name="Sheng W."/>
            <person name="Hou X."/>
            <person name="Wei L."/>
        </authorList>
    </citation>
    <scope>NUCLEOTIDE SEQUENCE</scope>
    <source>
        <strain evidence="3">G01</strain>
        <tissue evidence="3">Leaf</tissue>
    </source>
</reference>
<sequence>MEFLAFGALRFSLILSKTIKLQVDFGAVTVEKIQDIPFRDDSGSLICDEDGKPLLHTDGTGYISEDLAMKCPKEFSAAKYITDNSFETNHEFVDIDDASCQTRLAKSRNKEAMSAFGPFFQPLLMQCRLFYNGCAVKGTLLVNKKLVCSKICHAAKFVKAEGGLVLSSYQNRNNFVIFMPQLSFNCFL</sequence>
<dbReference type="GO" id="GO:0031380">
    <property type="term" value="C:nuclear RNA-directed RNA polymerase complex"/>
    <property type="evidence" value="ECO:0007669"/>
    <property type="project" value="TreeGrafter"/>
</dbReference>
<keyword evidence="1" id="KW-0943">RNA-mediated gene silencing</keyword>
<evidence type="ECO:0000313" key="3">
    <source>
        <dbReference type="EMBL" id="KAL0339031.1"/>
    </source>
</evidence>
<keyword evidence="1" id="KW-0548">Nucleotidyltransferase</keyword>
<dbReference type="GO" id="GO:0030422">
    <property type="term" value="P:siRNA processing"/>
    <property type="evidence" value="ECO:0007669"/>
    <property type="project" value="TreeGrafter"/>
</dbReference>
<comment type="similarity">
    <text evidence="1">Belongs to the RdRP family.</text>
</comment>
<name>A0AAW2N6G5_9LAMI</name>
<comment type="catalytic activity">
    <reaction evidence="1">
        <text>RNA(n) + a ribonucleoside 5'-triphosphate = RNA(n+1) + diphosphate</text>
        <dbReference type="Rhea" id="RHEA:21248"/>
        <dbReference type="Rhea" id="RHEA-COMP:14527"/>
        <dbReference type="Rhea" id="RHEA-COMP:17342"/>
        <dbReference type="ChEBI" id="CHEBI:33019"/>
        <dbReference type="ChEBI" id="CHEBI:61557"/>
        <dbReference type="ChEBI" id="CHEBI:140395"/>
        <dbReference type="EC" id="2.7.7.48"/>
    </reaction>
</comment>
<feature type="domain" description="RDRP core" evidence="2">
    <location>
        <begin position="8"/>
        <end position="146"/>
    </location>
</feature>
<dbReference type="InterPro" id="IPR057596">
    <property type="entry name" value="RDRP_core"/>
</dbReference>
<dbReference type="PANTHER" id="PTHR23079:SF55">
    <property type="entry name" value="RNA-DIRECTED RNA POLYMERASE"/>
    <property type="match status" value="1"/>
</dbReference>
<proteinExistence type="inferred from homology"/>
<keyword evidence="1" id="KW-0808">Transferase</keyword>
<dbReference type="EC" id="2.7.7.48" evidence="1"/>
<dbReference type="Pfam" id="PF05183">
    <property type="entry name" value="RdRP"/>
    <property type="match status" value="1"/>
</dbReference>
<evidence type="ECO:0000256" key="1">
    <source>
        <dbReference type="RuleBase" id="RU363098"/>
    </source>
</evidence>
<dbReference type="AlphaFoldDB" id="A0AAW2N6G5"/>
<evidence type="ECO:0000259" key="2">
    <source>
        <dbReference type="Pfam" id="PF05183"/>
    </source>
</evidence>
<protein>
    <recommendedName>
        <fullName evidence="1">RNA-dependent RNA polymerase</fullName>
        <ecNumber evidence="1">2.7.7.48</ecNumber>
    </recommendedName>
</protein>
<dbReference type="GO" id="GO:0003723">
    <property type="term" value="F:RNA binding"/>
    <property type="evidence" value="ECO:0007669"/>
    <property type="project" value="UniProtKB-KW"/>
</dbReference>
<dbReference type="InterPro" id="IPR007855">
    <property type="entry name" value="RDRP"/>
</dbReference>